<name>A0A8I6Z4A2_HORVV</name>
<comment type="similarity">
    <text evidence="6">Belongs to the lipoxygenase family.</text>
</comment>
<dbReference type="Proteomes" id="UP000011116">
    <property type="component" value="Unassembled WGS sequence"/>
</dbReference>
<evidence type="ECO:0000256" key="5">
    <source>
        <dbReference type="ARBA" id="ARBA00023004"/>
    </source>
</evidence>
<evidence type="ECO:0000256" key="1">
    <source>
        <dbReference type="ARBA" id="ARBA00001962"/>
    </source>
</evidence>
<feature type="domain" description="Lipoxygenase" evidence="7">
    <location>
        <begin position="1"/>
        <end position="465"/>
    </location>
</feature>
<keyword evidence="5 6" id="KW-0408">Iron</keyword>
<dbReference type="GO" id="GO:0016702">
    <property type="term" value="F:oxidoreductase activity, acting on single donors with incorporation of molecular oxygen, incorporation of two atoms of oxygen"/>
    <property type="evidence" value="ECO:0000318"/>
    <property type="project" value="GO_Central"/>
</dbReference>
<keyword evidence="3 6" id="KW-0223">Dioxygenase</keyword>
<dbReference type="InterPro" id="IPR020833">
    <property type="entry name" value="LipOase_Fe_BS"/>
</dbReference>
<evidence type="ECO:0000256" key="4">
    <source>
        <dbReference type="ARBA" id="ARBA00023002"/>
    </source>
</evidence>
<dbReference type="PROSITE" id="PS00711">
    <property type="entry name" value="LIPOXYGENASE_1"/>
    <property type="match status" value="1"/>
</dbReference>
<dbReference type="InterPro" id="IPR013819">
    <property type="entry name" value="LipOase_C"/>
</dbReference>
<reference evidence="8 9" key="1">
    <citation type="journal article" date="2012" name="Nature">
        <title>A physical, genetic and functional sequence assembly of the barley genome.</title>
        <authorList>
            <consortium name="The International Barley Genome Sequencing Consortium"/>
            <person name="Mayer K.F."/>
            <person name="Waugh R."/>
            <person name="Brown J.W."/>
            <person name="Schulman A."/>
            <person name="Langridge P."/>
            <person name="Platzer M."/>
            <person name="Fincher G.B."/>
            <person name="Muehlbauer G.J."/>
            <person name="Sato K."/>
            <person name="Close T.J."/>
            <person name="Wise R.P."/>
            <person name="Stein N."/>
        </authorList>
    </citation>
    <scope>NUCLEOTIDE SEQUENCE [LARGE SCALE GENOMIC DNA]</scope>
    <source>
        <strain evidence="8 9">cv. Morex</strain>
    </source>
</reference>
<dbReference type="Gene3D" id="4.10.372.10">
    <property type="entry name" value="Lipoxygenase-1, Domain 3"/>
    <property type="match status" value="1"/>
</dbReference>
<protein>
    <recommendedName>
        <fullName evidence="7">Lipoxygenase domain-containing protein</fullName>
    </recommendedName>
</protein>
<dbReference type="Gene3D" id="1.20.245.10">
    <property type="entry name" value="Lipoxygenase-1, Domain 5"/>
    <property type="match status" value="2"/>
</dbReference>
<sequence>MSVLHGICRIMKLSKHSSQSFPTLDAINAMYDDQFRNQPVQPDGGRFKFIAEFLEKEAVLLFEQEGAEFFEGIRRVFKFETPEIHDRDKFAWFRDEEFARETLAGMNPLSIQLVRAVAKKKLFMLDYHDLYLPFVNKVRQLEGTTLYGARALFFLAGDDTLRPIAIELTRPKSASKPQWREVFTPASAHEASITGSWQWQLAKAHVVSLDTGYHQLVSHWLRTHCCVEPYIIAANRQLSQMHPIYRLLHPSFRFTMEINAQARSLLINADGIIESTFSPGKYSMDGNQLGGLRRAVAWAFDYVAHYYPGAADIVDDVELQAWWDEVRTKGHADKKDEPWWPKLDCHESLVQTLSTIMWVASAHHAAVNFSQYPFGGYVPNRPYIARINMPSEMGADGNGMHAFMEAPDKVLLDTLPSQHQSALVMAILDLLSSHSSGEEYLGTYQDPAWEQNGKINKAFEDQARP</sequence>
<dbReference type="PROSITE" id="PS51393">
    <property type="entry name" value="LIPOXYGENASE_3"/>
    <property type="match status" value="1"/>
</dbReference>
<evidence type="ECO:0000259" key="7">
    <source>
        <dbReference type="PROSITE" id="PS51393"/>
    </source>
</evidence>
<dbReference type="Gramene" id="HORVU.MOREX.r3.UnG0783770.1">
    <property type="protein sequence ID" value="HORVU.MOREX.r3.UnG0783770.1"/>
    <property type="gene ID" value="HORVU.MOREX.r3.UnG0783770"/>
</dbReference>
<dbReference type="Gramene" id="HORVU.MOREX.r3.UnG0783690.1">
    <property type="protein sequence ID" value="HORVU.MOREX.r3.UnG0783690.1"/>
    <property type="gene ID" value="HORVU.MOREX.r3.UnG0783690"/>
</dbReference>
<dbReference type="EnsemblPlants" id="HORVU.MOREX.r3.UnG0783770.1">
    <property type="protein sequence ID" value="HORVU.MOREX.r3.UnG0783770.1"/>
    <property type="gene ID" value="HORVU.MOREX.r3.UnG0783770"/>
</dbReference>
<dbReference type="SUPFAM" id="SSF48484">
    <property type="entry name" value="Lipoxigenase"/>
    <property type="match status" value="1"/>
</dbReference>
<evidence type="ECO:0000256" key="2">
    <source>
        <dbReference type="ARBA" id="ARBA00022723"/>
    </source>
</evidence>
<evidence type="ECO:0000313" key="9">
    <source>
        <dbReference type="Proteomes" id="UP000011116"/>
    </source>
</evidence>
<dbReference type="PANTHER" id="PTHR11771">
    <property type="entry name" value="LIPOXYGENASE"/>
    <property type="match status" value="1"/>
</dbReference>
<dbReference type="InterPro" id="IPR027433">
    <property type="entry name" value="Lipoxygenase_dom_3"/>
</dbReference>
<dbReference type="EnsemblPlants" id="HORVU.MOREX.r3.UnG0783690.1">
    <property type="protein sequence ID" value="HORVU.MOREX.r3.UnG0783690.1"/>
    <property type="gene ID" value="HORVU.MOREX.r3.UnG0783690"/>
</dbReference>
<dbReference type="AlphaFoldDB" id="A0A8I6Z4A2"/>
<dbReference type="Gene3D" id="3.10.450.60">
    <property type="match status" value="1"/>
</dbReference>
<dbReference type="GO" id="GO:0034440">
    <property type="term" value="P:lipid oxidation"/>
    <property type="evidence" value="ECO:0000318"/>
    <property type="project" value="GO_Central"/>
</dbReference>
<reference evidence="8" key="2">
    <citation type="submission" date="2022-01" db="UniProtKB">
        <authorList>
            <consortium name="EnsemblPlants"/>
        </authorList>
    </citation>
    <scope>IDENTIFICATION</scope>
    <source>
        <strain evidence="8">subsp. vulgare</strain>
    </source>
</reference>
<dbReference type="PRINTS" id="PR00087">
    <property type="entry name" value="LIPOXYGENASE"/>
</dbReference>
<dbReference type="InterPro" id="IPR036226">
    <property type="entry name" value="LipOase_C_sf"/>
</dbReference>
<evidence type="ECO:0000256" key="6">
    <source>
        <dbReference type="RuleBase" id="RU003974"/>
    </source>
</evidence>
<dbReference type="Pfam" id="PF00305">
    <property type="entry name" value="Lipoxygenase"/>
    <property type="match status" value="2"/>
</dbReference>
<accession>A0A8I6Z4A2</accession>
<comment type="cofactor">
    <cofactor evidence="1 6">
        <name>Fe cation</name>
        <dbReference type="ChEBI" id="CHEBI:24875"/>
    </cofactor>
</comment>
<keyword evidence="4 6" id="KW-0560">Oxidoreductase</keyword>
<keyword evidence="2 6" id="KW-0479">Metal-binding</keyword>
<keyword evidence="9" id="KW-1185">Reference proteome</keyword>
<evidence type="ECO:0000313" key="8">
    <source>
        <dbReference type="EnsemblPlants" id="HORVU.MOREX.r3.UnG0783770.1"/>
    </source>
</evidence>
<dbReference type="SMR" id="A0A8I6Z4A2"/>
<proteinExistence type="inferred from homology"/>
<dbReference type="GO" id="GO:0046872">
    <property type="term" value="F:metal ion binding"/>
    <property type="evidence" value="ECO:0007669"/>
    <property type="project" value="UniProtKB-KW"/>
</dbReference>
<dbReference type="InterPro" id="IPR000907">
    <property type="entry name" value="LipOase"/>
</dbReference>
<organism evidence="8 9">
    <name type="scientific">Hordeum vulgare subsp. vulgare</name>
    <name type="common">Domesticated barley</name>
    <dbReference type="NCBI Taxonomy" id="112509"/>
    <lineage>
        <taxon>Eukaryota</taxon>
        <taxon>Viridiplantae</taxon>
        <taxon>Streptophyta</taxon>
        <taxon>Embryophyta</taxon>
        <taxon>Tracheophyta</taxon>
        <taxon>Spermatophyta</taxon>
        <taxon>Magnoliopsida</taxon>
        <taxon>Liliopsida</taxon>
        <taxon>Poales</taxon>
        <taxon>Poaceae</taxon>
        <taxon>BOP clade</taxon>
        <taxon>Pooideae</taxon>
        <taxon>Triticodae</taxon>
        <taxon>Triticeae</taxon>
        <taxon>Hordeinae</taxon>
        <taxon>Hordeum</taxon>
    </lineage>
</organism>
<evidence type="ECO:0000256" key="3">
    <source>
        <dbReference type="ARBA" id="ARBA00022964"/>
    </source>
</evidence>